<accession>A0A6M9U015</accession>
<evidence type="ECO:0000313" key="1">
    <source>
        <dbReference type="EMBL" id="QKN22507.1"/>
    </source>
</evidence>
<gene>
    <name evidence="1" type="primary">ORF53</name>
</gene>
<name>A0A6M9U015_9VIRU</name>
<organism evidence="1">
    <name type="scientific">Drosophila-associated filamentous virus</name>
    <dbReference type="NCBI Taxonomy" id="2743186"/>
    <lineage>
        <taxon>Viruses</taxon>
    </lineage>
</organism>
<dbReference type="EMBL" id="MT496837">
    <property type="protein sequence ID" value="QKN22507.1"/>
    <property type="molecule type" value="Genomic_DNA"/>
</dbReference>
<protein>
    <submittedName>
        <fullName evidence="1">Uncharacterized protein</fullName>
    </submittedName>
</protein>
<reference evidence="1" key="1">
    <citation type="journal article" date="2021" name="Virus">
        <title>The discovery, distribution and diversity of DNA viruses associated with Drosophila melanogaster in Europe.</title>
        <authorList>
            <person name="Wallace M.A."/>
            <person name="Coffman K.A."/>
            <person name="Gilbert C."/>
            <person name="Ravindran S."/>
            <person name="Albery G.F."/>
            <person name="Abbott J."/>
            <person name="Argyridou E."/>
            <person name="Bellosta P."/>
            <person name="Betancourt A.J."/>
            <person name="Colinet H."/>
            <person name="Eric K."/>
            <person name="Glaser-Schmitt A."/>
            <person name="Grath S."/>
            <person name="Jelic M."/>
            <person name="Kankare M."/>
            <person name="Kozeretska I."/>
            <person name="Loeschcke V."/>
            <person name="Montchamp-Moreau C."/>
            <person name="Ometto L."/>
            <person name="Onder B.S."/>
            <person name="Orengo D.J."/>
            <person name="Parsch J."/>
            <person name="Pascual M."/>
            <person name="Patenkovic A."/>
            <person name="Puerma E."/>
            <person name="Ritchie M.G."/>
            <person name="Rota-Stabelli O."/>
            <person name="Schou M.F."/>
            <person name="Serga S.V."/>
            <person name="Stamenkovic-Radak M."/>
            <person name="Tanaskovic M."/>
            <person name="Veselinovic M.S."/>
            <person name="Vieira J."/>
            <person name="Vieira C.P."/>
            <person name="Kapun M."/>
            <person name="Flatt T."/>
            <person name="Gonzalez J."/>
            <person name="Staubach F."/>
            <person name="Obbard D.J."/>
        </authorList>
    </citation>
    <scope>NUCLEOTIDE SEQUENCE</scope>
    <source>
        <strain evidence="1">Filamentous_ES_Gim_15_30_pool</strain>
    </source>
</reference>
<proteinExistence type="predicted"/>
<sequence>MVQEYLNPSTHKACTQKTGFINRIVHTFYIVAPKTRHGKNCHSSAPMTSSRVFEVAKSESKKTQGMASYTTACDDVTGPWYKNISSHLLNLENLKFGLLESCKK</sequence>